<evidence type="ECO:0000256" key="2">
    <source>
        <dbReference type="HAMAP-Rule" id="MF_00048"/>
    </source>
</evidence>
<accession>A0A3N2BFH6</accession>
<keyword evidence="3" id="KW-0255">Endonuclease</keyword>
<dbReference type="GO" id="GO:0004519">
    <property type="term" value="F:endonuclease activity"/>
    <property type="evidence" value="ECO:0007669"/>
    <property type="project" value="UniProtKB-KW"/>
</dbReference>
<dbReference type="PANTHER" id="PTHR34039:SF1">
    <property type="entry name" value="UPF0102 PROTEIN YRAN"/>
    <property type="match status" value="1"/>
</dbReference>
<gene>
    <name evidence="3" type="ORF">EDD31_2393</name>
</gene>
<keyword evidence="3" id="KW-0540">Nuclease</keyword>
<dbReference type="NCBIfam" id="NF009154">
    <property type="entry name" value="PRK12497.3-3"/>
    <property type="match status" value="1"/>
</dbReference>
<sequence length="120" mass="13334">MRAKDAVGRHGESIAVRQLTEQGWTVLDRNWRCSLGEIDIVARAPEGELVIIEVKTRRSDAFGHPSEAITRAKLTRLRVLTWAWLEAHPQPGPVRIDVMAVLVPPSGSVRIDHLTGVGER</sequence>
<reference evidence="3 4" key="1">
    <citation type="submission" date="2018-11" db="EMBL/GenBank/DDBJ databases">
        <title>Sequencing the genomes of 1000 actinobacteria strains.</title>
        <authorList>
            <person name="Klenk H.-P."/>
        </authorList>
    </citation>
    <scope>NUCLEOTIDE SEQUENCE [LARGE SCALE GENOMIC DNA]</scope>
    <source>
        <strain evidence="3 4">DSM 11294</strain>
    </source>
</reference>
<dbReference type="RefSeq" id="WP_123304346.1">
    <property type="nucleotide sequence ID" value="NZ_RKHK01000001.1"/>
</dbReference>
<dbReference type="Pfam" id="PF02021">
    <property type="entry name" value="UPF0102"/>
    <property type="match status" value="1"/>
</dbReference>
<keyword evidence="3" id="KW-0378">Hydrolase</keyword>
<dbReference type="AlphaFoldDB" id="A0A3N2BFH6"/>
<comment type="similarity">
    <text evidence="1 2">Belongs to the UPF0102 family.</text>
</comment>
<comment type="caution">
    <text evidence="3">The sequence shown here is derived from an EMBL/GenBank/DDBJ whole genome shotgun (WGS) entry which is preliminary data.</text>
</comment>
<protein>
    <recommendedName>
        <fullName evidence="2">UPF0102 protein EDD31_2393</fullName>
    </recommendedName>
</protein>
<evidence type="ECO:0000313" key="4">
    <source>
        <dbReference type="Proteomes" id="UP000280668"/>
    </source>
</evidence>
<dbReference type="HAMAP" id="MF_00048">
    <property type="entry name" value="UPF0102"/>
    <property type="match status" value="1"/>
</dbReference>
<dbReference type="CDD" id="cd20736">
    <property type="entry name" value="PoNe_Nuclease"/>
    <property type="match status" value="1"/>
</dbReference>
<dbReference type="OrthoDB" id="9794876at2"/>
<dbReference type="GO" id="GO:0003676">
    <property type="term" value="F:nucleic acid binding"/>
    <property type="evidence" value="ECO:0007669"/>
    <property type="project" value="InterPro"/>
</dbReference>
<dbReference type="InterPro" id="IPR011335">
    <property type="entry name" value="Restrct_endonuc-II-like"/>
</dbReference>
<dbReference type="SUPFAM" id="SSF52980">
    <property type="entry name" value="Restriction endonuclease-like"/>
    <property type="match status" value="1"/>
</dbReference>
<dbReference type="EMBL" id="RKHK01000001">
    <property type="protein sequence ID" value="ROR73998.1"/>
    <property type="molecule type" value="Genomic_DNA"/>
</dbReference>
<organism evidence="3 4">
    <name type="scientific">Bogoriella caseilytica</name>
    <dbReference type="NCBI Taxonomy" id="56055"/>
    <lineage>
        <taxon>Bacteria</taxon>
        <taxon>Bacillati</taxon>
        <taxon>Actinomycetota</taxon>
        <taxon>Actinomycetes</taxon>
        <taxon>Micrococcales</taxon>
        <taxon>Bogoriellaceae</taxon>
        <taxon>Bogoriella</taxon>
    </lineage>
</organism>
<evidence type="ECO:0000256" key="1">
    <source>
        <dbReference type="ARBA" id="ARBA00006738"/>
    </source>
</evidence>
<keyword evidence="4" id="KW-1185">Reference proteome</keyword>
<dbReference type="Gene3D" id="3.40.1350.10">
    <property type="match status" value="1"/>
</dbReference>
<proteinExistence type="inferred from homology"/>
<dbReference type="InterPro" id="IPR003509">
    <property type="entry name" value="UPF0102_YraN-like"/>
</dbReference>
<name>A0A3N2BFH6_9MICO</name>
<evidence type="ECO:0000313" key="3">
    <source>
        <dbReference type="EMBL" id="ROR73998.1"/>
    </source>
</evidence>
<dbReference type="InterPro" id="IPR011856">
    <property type="entry name" value="tRNA_endonuc-like_dom_sf"/>
</dbReference>
<dbReference type="Proteomes" id="UP000280668">
    <property type="component" value="Unassembled WGS sequence"/>
</dbReference>
<dbReference type="PANTHER" id="PTHR34039">
    <property type="entry name" value="UPF0102 PROTEIN YRAN"/>
    <property type="match status" value="1"/>
</dbReference>